<keyword evidence="3 6" id="KW-0812">Transmembrane</keyword>
<dbReference type="InterPro" id="IPR032808">
    <property type="entry name" value="DoxX"/>
</dbReference>
<feature type="transmembrane region" description="Helical" evidence="6">
    <location>
        <begin position="106"/>
        <end position="124"/>
    </location>
</feature>
<accession>A0A1S3HI25</accession>
<feature type="transmembrane region" description="Helical" evidence="6">
    <location>
        <begin position="59"/>
        <end position="78"/>
    </location>
</feature>
<comment type="similarity">
    <text evidence="2">Belongs to the DoxX family.</text>
</comment>
<dbReference type="Pfam" id="PF07681">
    <property type="entry name" value="DoxX"/>
    <property type="match status" value="1"/>
</dbReference>
<proteinExistence type="inferred from homology"/>
<evidence type="ECO:0000256" key="5">
    <source>
        <dbReference type="ARBA" id="ARBA00023136"/>
    </source>
</evidence>
<keyword evidence="4 6" id="KW-1133">Transmembrane helix</keyword>
<dbReference type="Proteomes" id="UP000085678">
    <property type="component" value="Unplaced"/>
</dbReference>
<dbReference type="OMA" id="SPQIYMQ"/>
<evidence type="ECO:0000256" key="1">
    <source>
        <dbReference type="ARBA" id="ARBA00004141"/>
    </source>
</evidence>
<dbReference type="AlphaFoldDB" id="A0A1S3HI25"/>
<dbReference type="KEGG" id="lak:106155444"/>
<dbReference type="PANTHER" id="PTHR13163:SF2">
    <property type="entry name" value="TRANSMEMBRANE PROTEIN 35B"/>
    <property type="match status" value="1"/>
</dbReference>
<feature type="transmembrane region" description="Helical" evidence="6">
    <location>
        <begin position="85"/>
        <end position="100"/>
    </location>
</feature>
<protein>
    <submittedName>
        <fullName evidence="8">Transmembrane protein 35B</fullName>
    </submittedName>
</protein>
<evidence type="ECO:0000313" key="7">
    <source>
        <dbReference type="Proteomes" id="UP000085678"/>
    </source>
</evidence>
<reference evidence="8" key="1">
    <citation type="submission" date="2025-08" db="UniProtKB">
        <authorList>
            <consortium name="RefSeq"/>
        </authorList>
    </citation>
    <scope>IDENTIFICATION</scope>
    <source>
        <tissue evidence="8">Gonads</tissue>
    </source>
</reference>
<evidence type="ECO:0000256" key="3">
    <source>
        <dbReference type="ARBA" id="ARBA00022692"/>
    </source>
</evidence>
<comment type="subcellular location">
    <subcellularLocation>
        <location evidence="1">Membrane</location>
        <topology evidence="1">Multi-pass membrane protein</topology>
    </subcellularLocation>
</comment>
<dbReference type="GeneID" id="106155444"/>
<sequence length="132" mass="14506">MATFVEIFTGFTGILFSASGLVKTTAVKSELTADMEKMFQAYARVFPLAPLGYVPDADFYRTMVGNIEIVLGVLLILGNRRAQKFSALGLLFMMAGATYTNLKLGLYSMAGMSSAFAISMMWIYHQMNKDGK</sequence>
<keyword evidence="7" id="KW-1185">Reference proteome</keyword>
<evidence type="ECO:0000256" key="6">
    <source>
        <dbReference type="SAM" id="Phobius"/>
    </source>
</evidence>
<dbReference type="InterPro" id="IPR040399">
    <property type="entry name" value="TMEM35A/B"/>
</dbReference>
<evidence type="ECO:0000256" key="4">
    <source>
        <dbReference type="ARBA" id="ARBA00022989"/>
    </source>
</evidence>
<dbReference type="RefSeq" id="XP_013385760.1">
    <property type="nucleotide sequence ID" value="XM_013530306.1"/>
</dbReference>
<dbReference type="STRING" id="7574.A0A1S3HI25"/>
<evidence type="ECO:0000256" key="2">
    <source>
        <dbReference type="ARBA" id="ARBA00006679"/>
    </source>
</evidence>
<gene>
    <name evidence="8" type="primary">LOC106155444</name>
</gene>
<organism evidence="7 8">
    <name type="scientific">Lingula anatina</name>
    <name type="common">Brachiopod</name>
    <name type="synonym">Lingula unguis</name>
    <dbReference type="NCBI Taxonomy" id="7574"/>
    <lineage>
        <taxon>Eukaryota</taxon>
        <taxon>Metazoa</taxon>
        <taxon>Spiralia</taxon>
        <taxon>Lophotrochozoa</taxon>
        <taxon>Brachiopoda</taxon>
        <taxon>Linguliformea</taxon>
        <taxon>Lingulata</taxon>
        <taxon>Lingulida</taxon>
        <taxon>Linguloidea</taxon>
        <taxon>Lingulidae</taxon>
        <taxon>Lingula</taxon>
    </lineage>
</organism>
<dbReference type="PANTHER" id="PTHR13163">
    <property type="entry name" value="SPINAL CORD EXPRESSION PROTEIN 4"/>
    <property type="match status" value="1"/>
</dbReference>
<name>A0A1S3HI25_LINAN</name>
<evidence type="ECO:0000313" key="8">
    <source>
        <dbReference type="RefSeq" id="XP_013385760.1"/>
    </source>
</evidence>
<dbReference type="GO" id="GO:0016020">
    <property type="term" value="C:membrane"/>
    <property type="evidence" value="ECO:0007669"/>
    <property type="project" value="UniProtKB-SubCell"/>
</dbReference>
<keyword evidence="5 6" id="KW-0472">Membrane</keyword>
<dbReference type="InParanoid" id="A0A1S3HI25"/>